<proteinExistence type="predicted"/>
<organism evidence="1">
    <name type="scientific">Sinorhizobium medicae</name>
    <dbReference type="NCBI Taxonomy" id="110321"/>
    <lineage>
        <taxon>Bacteria</taxon>
        <taxon>Pseudomonadati</taxon>
        <taxon>Pseudomonadota</taxon>
        <taxon>Alphaproteobacteria</taxon>
        <taxon>Hyphomicrobiales</taxon>
        <taxon>Rhizobiaceae</taxon>
        <taxon>Sinorhizobium/Ensifer group</taxon>
        <taxon>Sinorhizobium</taxon>
    </lineage>
</organism>
<dbReference type="AlphaFoldDB" id="A0A508WW27"/>
<accession>A0A508WW27</accession>
<gene>
    <name evidence="1" type="ORF">EMEDMD4_300009</name>
</gene>
<evidence type="ECO:0000313" key="1">
    <source>
        <dbReference type="EMBL" id="VTZ61643.1"/>
    </source>
</evidence>
<sequence length="82" mass="9459">MQFHSFLELSLDDTHALGQFLCDDPEQEACLFVTPAQRAPAVRLHEALIKDDFHDSLSEIRRARERLKRRTSHRTCKVAVAL</sequence>
<protein>
    <submittedName>
        <fullName evidence="1">Uncharacterized protein</fullName>
    </submittedName>
</protein>
<dbReference type="EMBL" id="CABFNB010000096">
    <property type="protein sequence ID" value="VTZ61643.1"/>
    <property type="molecule type" value="Genomic_DNA"/>
</dbReference>
<dbReference type="Proteomes" id="UP000507954">
    <property type="component" value="Unassembled WGS sequence"/>
</dbReference>
<name>A0A508WW27_9HYPH</name>
<reference evidence="1" key="1">
    <citation type="submission" date="2019-06" db="EMBL/GenBank/DDBJ databases">
        <authorList>
            <person name="Le Quere A."/>
            <person name="Colella S."/>
        </authorList>
    </citation>
    <scope>NUCLEOTIDE SEQUENCE</scope>
    <source>
        <strain evidence="1">EmedicaeMD41</strain>
    </source>
</reference>